<dbReference type="SUPFAM" id="SSF56281">
    <property type="entry name" value="Metallo-hydrolase/oxidoreductase"/>
    <property type="match status" value="1"/>
</dbReference>
<dbReference type="InterPro" id="IPR050855">
    <property type="entry name" value="NDM-1-like"/>
</dbReference>
<evidence type="ECO:0000313" key="3">
    <source>
        <dbReference type="Proteomes" id="UP000825367"/>
    </source>
</evidence>
<dbReference type="Gene3D" id="3.60.15.10">
    <property type="entry name" value="Ribonuclease Z/Hydroxyacylglutathione hydrolase-like"/>
    <property type="match status" value="1"/>
</dbReference>
<dbReference type="Proteomes" id="UP000825367">
    <property type="component" value="Chromosome"/>
</dbReference>
<proteinExistence type="predicted"/>
<dbReference type="PANTHER" id="PTHR42951">
    <property type="entry name" value="METALLO-BETA-LACTAMASE DOMAIN-CONTAINING"/>
    <property type="match status" value="1"/>
</dbReference>
<evidence type="ECO:0000313" key="2">
    <source>
        <dbReference type="EMBL" id="QYL17528.1"/>
    </source>
</evidence>
<gene>
    <name evidence="2" type="ORF">K0O64_02825</name>
</gene>
<protein>
    <submittedName>
        <fullName evidence="2">MBL fold metallo-hydrolase</fullName>
    </submittedName>
</protein>
<dbReference type="CDD" id="cd07721">
    <property type="entry name" value="yflN-like_MBL-fold"/>
    <property type="match status" value="1"/>
</dbReference>
<sequence length="244" mass="25898">MAVALTAITERVHMAQTPLVNWTVVADDAGVMLIDAGFPGSRDEVLGSLRELGFGPTDVTAILLTHAHVDHFGTAIWFAQTHGTPVYCHADEVGHAKRDYLQQASPVDLMRHAWQPRWVKWSVDIMRKGALTHDGIPTAAVLTDDIASTLPGQPTAVPTPGHTGGHCSYIVDGVLVAGDALVTGHPLAARKGPQLLHPVFNHDEAGCVRSLSALATLDADVLIPGHGDLWIGPVREAARQATPA</sequence>
<accession>A0ABX8VN69</accession>
<dbReference type="EMBL" id="CP080333">
    <property type="protein sequence ID" value="QYL17528.1"/>
    <property type="molecule type" value="Genomic_DNA"/>
</dbReference>
<dbReference type="Pfam" id="PF00753">
    <property type="entry name" value="Lactamase_B"/>
    <property type="match status" value="1"/>
</dbReference>
<dbReference type="SMART" id="SM00849">
    <property type="entry name" value="Lactamase_B"/>
    <property type="match status" value="1"/>
</dbReference>
<name>A0ABX8VN69_9MYCO</name>
<reference evidence="2 3" key="1">
    <citation type="submission" date="2021-07" db="EMBL/GenBank/DDBJ databases">
        <title>Whole genome sequencing of non-tuberculosis mycobacteria type-strains.</title>
        <authorList>
            <person name="Igarashi Y."/>
            <person name="Osugi A."/>
            <person name="Mitarai S."/>
        </authorList>
    </citation>
    <scope>NUCLEOTIDE SEQUENCE [LARGE SCALE GENOMIC DNA]</scope>
    <source>
        <strain evidence="2 3">JCM 16370</strain>
    </source>
</reference>
<feature type="domain" description="Metallo-beta-lactamase" evidence="1">
    <location>
        <begin position="19"/>
        <end position="226"/>
    </location>
</feature>
<dbReference type="InterPro" id="IPR001279">
    <property type="entry name" value="Metallo-B-lactamas"/>
</dbReference>
<organism evidence="2 3">
    <name type="scientific">Mycolicibacterium pallens</name>
    <dbReference type="NCBI Taxonomy" id="370524"/>
    <lineage>
        <taxon>Bacteria</taxon>
        <taxon>Bacillati</taxon>
        <taxon>Actinomycetota</taxon>
        <taxon>Actinomycetes</taxon>
        <taxon>Mycobacteriales</taxon>
        <taxon>Mycobacteriaceae</taxon>
        <taxon>Mycolicibacterium</taxon>
    </lineage>
</organism>
<dbReference type="RefSeq" id="WP_071950128.1">
    <property type="nucleotide sequence ID" value="NZ_BAAAVX010000004.1"/>
</dbReference>
<keyword evidence="3" id="KW-1185">Reference proteome</keyword>
<dbReference type="InterPro" id="IPR036866">
    <property type="entry name" value="RibonucZ/Hydroxyglut_hydro"/>
</dbReference>
<dbReference type="PANTHER" id="PTHR42951:SF14">
    <property type="entry name" value="METALLO-BETA-LACTAMASE SUPERFAMILY PROTEIN"/>
    <property type="match status" value="1"/>
</dbReference>
<evidence type="ECO:0000259" key="1">
    <source>
        <dbReference type="SMART" id="SM00849"/>
    </source>
</evidence>